<dbReference type="AlphaFoldDB" id="A0AAV9LG68"/>
<evidence type="ECO:0000313" key="1">
    <source>
        <dbReference type="EMBL" id="KAK4724277.1"/>
    </source>
</evidence>
<dbReference type="Proteomes" id="UP001311915">
    <property type="component" value="Unassembled WGS sequence"/>
</dbReference>
<keyword evidence="2" id="KW-1185">Reference proteome</keyword>
<dbReference type="EMBL" id="JAWPEI010000006">
    <property type="protein sequence ID" value="KAK4724277.1"/>
    <property type="molecule type" value="Genomic_DNA"/>
</dbReference>
<reference evidence="1 2" key="1">
    <citation type="submission" date="2023-10" db="EMBL/GenBank/DDBJ databases">
        <title>Genome-Wide Identification Analysis in wild type Solanum Pinnatisectum Reveals Some Genes Defensing Phytophthora Infestans.</title>
        <authorList>
            <person name="Sun C."/>
        </authorList>
    </citation>
    <scope>NUCLEOTIDE SEQUENCE [LARGE SCALE GENOMIC DNA]</scope>
    <source>
        <strain evidence="1">LQN</strain>
        <tissue evidence="1">Leaf</tissue>
    </source>
</reference>
<sequence length="56" mass="6300">MSQFVVEQSQIKHELEKMTLMVSKKDAEIALLKAQLEKAQTEGPGSTEVTKLRVKN</sequence>
<gene>
    <name evidence="1" type="ORF">R3W88_027056</name>
</gene>
<proteinExistence type="predicted"/>
<organism evidence="1 2">
    <name type="scientific">Solanum pinnatisectum</name>
    <name type="common">tansyleaf nightshade</name>
    <dbReference type="NCBI Taxonomy" id="50273"/>
    <lineage>
        <taxon>Eukaryota</taxon>
        <taxon>Viridiplantae</taxon>
        <taxon>Streptophyta</taxon>
        <taxon>Embryophyta</taxon>
        <taxon>Tracheophyta</taxon>
        <taxon>Spermatophyta</taxon>
        <taxon>Magnoliopsida</taxon>
        <taxon>eudicotyledons</taxon>
        <taxon>Gunneridae</taxon>
        <taxon>Pentapetalae</taxon>
        <taxon>asterids</taxon>
        <taxon>lamiids</taxon>
        <taxon>Solanales</taxon>
        <taxon>Solanaceae</taxon>
        <taxon>Solanoideae</taxon>
        <taxon>Solaneae</taxon>
        <taxon>Solanum</taxon>
    </lineage>
</organism>
<evidence type="ECO:0000313" key="2">
    <source>
        <dbReference type="Proteomes" id="UP001311915"/>
    </source>
</evidence>
<name>A0AAV9LG68_9SOLN</name>
<protein>
    <submittedName>
        <fullName evidence="1">Uncharacterized protein</fullName>
    </submittedName>
</protein>
<comment type="caution">
    <text evidence="1">The sequence shown here is derived from an EMBL/GenBank/DDBJ whole genome shotgun (WGS) entry which is preliminary data.</text>
</comment>
<accession>A0AAV9LG68</accession>